<evidence type="ECO:0000256" key="1">
    <source>
        <dbReference type="SAM" id="Phobius"/>
    </source>
</evidence>
<dbReference type="EMBL" id="CP014691">
    <property type="protein sequence ID" value="AQS89195.1"/>
    <property type="molecule type" value="Genomic_DNA"/>
</dbReference>
<keyword evidence="1" id="KW-0472">Membrane</keyword>
<dbReference type="KEGG" id="nch:A0U93_01735"/>
<dbReference type="STRING" id="320497.A0U93_01735"/>
<dbReference type="Proteomes" id="UP000188604">
    <property type="component" value="Chromosome"/>
</dbReference>
<name>A0A1U9KTT2_9PROT</name>
<gene>
    <name evidence="2" type="ORF">A0U93_01735</name>
</gene>
<feature type="transmembrane region" description="Helical" evidence="1">
    <location>
        <begin position="12"/>
        <end position="31"/>
    </location>
</feature>
<evidence type="ECO:0000313" key="2">
    <source>
        <dbReference type="EMBL" id="AQS89195.1"/>
    </source>
</evidence>
<evidence type="ECO:0000313" key="3">
    <source>
        <dbReference type="Proteomes" id="UP000188604"/>
    </source>
</evidence>
<proteinExistence type="predicted"/>
<dbReference type="Pfam" id="PF07963">
    <property type="entry name" value="N_methyl"/>
    <property type="match status" value="1"/>
</dbReference>
<dbReference type="InterPro" id="IPR012902">
    <property type="entry name" value="N_methyl_site"/>
</dbReference>
<sequence length="139" mass="14826">MNNPTADERGFTLVEVLVAFVIAMLALGMAYEGISTGLNATRLSMRTQEALSRAQSHLAAVGSGMAVRTTVQQGDDGSGFRWRLRITPLQTASRGEKSPSLTLYLVEVDIAWPDAAVESGWHTVTLTTQRLGSTQGSGS</sequence>
<keyword evidence="1" id="KW-0812">Transmembrane</keyword>
<reference evidence="2 3" key="1">
    <citation type="submission" date="2016-03" db="EMBL/GenBank/DDBJ databases">
        <title>Acetic acid bacteria sequencing.</title>
        <authorList>
            <person name="Brandt J."/>
            <person name="Jakob F."/>
            <person name="Vogel R.F."/>
        </authorList>
    </citation>
    <scope>NUCLEOTIDE SEQUENCE [LARGE SCALE GENOMIC DNA]</scope>
    <source>
        <strain evidence="2 3">NBRC 101099</strain>
    </source>
</reference>
<keyword evidence="3" id="KW-1185">Reference proteome</keyword>
<accession>A0A1U9KTT2</accession>
<dbReference type="AlphaFoldDB" id="A0A1U9KTT2"/>
<keyword evidence="1" id="KW-1133">Transmembrane helix</keyword>
<protein>
    <submittedName>
        <fullName evidence="2">Pseudopilin I</fullName>
    </submittedName>
</protein>
<organism evidence="2 3">
    <name type="scientific">Neoasaia chiangmaiensis</name>
    <dbReference type="NCBI Taxonomy" id="320497"/>
    <lineage>
        <taxon>Bacteria</taxon>
        <taxon>Pseudomonadati</taxon>
        <taxon>Pseudomonadota</taxon>
        <taxon>Alphaproteobacteria</taxon>
        <taxon>Acetobacterales</taxon>
        <taxon>Acetobacteraceae</taxon>
        <taxon>Neoasaia</taxon>
    </lineage>
</organism>